<dbReference type="InterPro" id="IPR012094">
    <property type="entry name" value="tRNA_Ile_lys_synt"/>
</dbReference>
<keyword evidence="11" id="KW-1185">Reference proteome</keyword>
<keyword evidence="2 7" id="KW-0436">Ligase</keyword>
<keyword evidence="3 7" id="KW-0819">tRNA processing</keyword>
<keyword evidence="4 7" id="KW-0547">Nucleotide-binding</keyword>
<dbReference type="InterPro" id="IPR014729">
    <property type="entry name" value="Rossmann-like_a/b/a_fold"/>
</dbReference>
<gene>
    <name evidence="7" type="primary">tilS</name>
    <name evidence="10" type="ORF">CAL13_15475</name>
</gene>
<evidence type="ECO:0000259" key="8">
    <source>
        <dbReference type="Pfam" id="PF01171"/>
    </source>
</evidence>
<dbReference type="Pfam" id="PF09179">
    <property type="entry name" value="TilS"/>
    <property type="match status" value="1"/>
</dbReference>
<reference evidence="10 11" key="1">
    <citation type="submission" date="2017-05" db="EMBL/GenBank/DDBJ databases">
        <title>Complete and WGS of Bordetella genogroups.</title>
        <authorList>
            <person name="Spilker T."/>
            <person name="LiPuma J."/>
        </authorList>
    </citation>
    <scope>NUCLEOTIDE SEQUENCE [LARGE SCALE GENOMIC DNA]</scope>
    <source>
        <strain evidence="10 11">AU17164</strain>
    </source>
</reference>
<accession>A0A1W6Z3P8</accession>
<dbReference type="GO" id="GO:0005737">
    <property type="term" value="C:cytoplasm"/>
    <property type="evidence" value="ECO:0007669"/>
    <property type="project" value="UniProtKB-SubCell"/>
</dbReference>
<dbReference type="Gene3D" id="1.20.59.20">
    <property type="match status" value="1"/>
</dbReference>
<comment type="similarity">
    <text evidence="7">Belongs to the tRNA(Ile)-lysidine synthase family.</text>
</comment>
<sequence length="344" mass="37205">MAAASDPDAFLPPGRDALTSPLRRALAALPDDVRAVAAAVSGGADSAMLAVHAAAAARERGVALHLLHVHHGLFEQADDWAQRVRKLGDALGAPVHVLRVTVPADGGVGIEAAARQARYAAFAQAAQALALRHILLAHHRDDQAETVLLRLLRGAGPAGLAAMSARTERDGLVYLRPWLDVPRAVVRAAAADYAARHGWSPVDDPSNADDRYTRAAVRKRLVPVLDARWPGWQGILARHARLAEETASILDEVARQDLASLDPSAQDGSFSLARWRQLSAPRQAQVLRCWLAQQGARMPTEARLAELLRQLRQLHSLGHDRQLAWNHGGHCVRVVRGRVFATPR</sequence>
<comment type="domain">
    <text evidence="7">The N-terminal region contains the highly conserved SGGXDS motif, predicted to be a P-loop motif involved in ATP binding.</text>
</comment>
<comment type="catalytic activity">
    <reaction evidence="6 7">
        <text>cytidine(34) in tRNA(Ile2) + L-lysine + ATP = lysidine(34) in tRNA(Ile2) + AMP + diphosphate + H(+)</text>
        <dbReference type="Rhea" id="RHEA:43744"/>
        <dbReference type="Rhea" id="RHEA-COMP:10625"/>
        <dbReference type="Rhea" id="RHEA-COMP:10670"/>
        <dbReference type="ChEBI" id="CHEBI:15378"/>
        <dbReference type="ChEBI" id="CHEBI:30616"/>
        <dbReference type="ChEBI" id="CHEBI:32551"/>
        <dbReference type="ChEBI" id="CHEBI:33019"/>
        <dbReference type="ChEBI" id="CHEBI:82748"/>
        <dbReference type="ChEBI" id="CHEBI:83665"/>
        <dbReference type="ChEBI" id="CHEBI:456215"/>
        <dbReference type="EC" id="6.3.4.19"/>
    </reaction>
</comment>
<organism evidence="10 11">
    <name type="scientific">Bordetella genomosp. 9</name>
    <dbReference type="NCBI Taxonomy" id="1416803"/>
    <lineage>
        <taxon>Bacteria</taxon>
        <taxon>Pseudomonadati</taxon>
        <taxon>Pseudomonadota</taxon>
        <taxon>Betaproteobacteria</taxon>
        <taxon>Burkholderiales</taxon>
        <taxon>Alcaligenaceae</taxon>
        <taxon>Bordetella</taxon>
    </lineage>
</organism>
<evidence type="ECO:0000256" key="3">
    <source>
        <dbReference type="ARBA" id="ARBA00022694"/>
    </source>
</evidence>
<evidence type="ECO:0000313" key="10">
    <source>
        <dbReference type="EMBL" id="ARP87453.1"/>
    </source>
</evidence>
<dbReference type="InterPro" id="IPR012795">
    <property type="entry name" value="tRNA_Ile_lys_synt_N"/>
</dbReference>
<proteinExistence type="inferred from homology"/>
<evidence type="ECO:0000259" key="9">
    <source>
        <dbReference type="Pfam" id="PF09179"/>
    </source>
</evidence>
<dbReference type="EC" id="6.3.4.19" evidence="7"/>
<protein>
    <recommendedName>
        <fullName evidence="7">tRNA(Ile)-lysidine synthase</fullName>
        <ecNumber evidence="7">6.3.4.19</ecNumber>
    </recommendedName>
    <alternativeName>
        <fullName evidence="7">tRNA(Ile)-2-lysyl-cytidine synthase</fullName>
    </alternativeName>
    <alternativeName>
        <fullName evidence="7">tRNA(Ile)-lysidine synthetase</fullName>
    </alternativeName>
</protein>
<dbReference type="GO" id="GO:0032267">
    <property type="term" value="F:tRNA(Ile)-lysidine synthase activity"/>
    <property type="evidence" value="ECO:0007669"/>
    <property type="project" value="UniProtKB-EC"/>
</dbReference>
<dbReference type="HAMAP" id="MF_01161">
    <property type="entry name" value="tRNA_Ile_lys_synt"/>
    <property type="match status" value="1"/>
</dbReference>
<evidence type="ECO:0000256" key="6">
    <source>
        <dbReference type="ARBA" id="ARBA00048539"/>
    </source>
</evidence>
<keyword evidence="5 7" id="KW-0067">ATP-binding</keyword>
<keyword evidence="1 7" id="KW-0963">Cytoplasm</keyword>
<dbReference type="PANTHER" id="PTHR43033:SF1">
    <property type="entry name" value="TRNA(ILE)-LYSIDINE SYNTHASE-RELATED"/>
    <property type="match status" value="1"/>
</dbReference>
<dbReference type="SUPFAM" id="SSF52402">
    <property type="entry name" value="Adenine nucleotide alpha hydrolases-like"/>
    <property type="match status" value="1"/>
</dbReference>
<evidence type="ECO:0000313" key="11">
    <source>
        <dbReference type="Proteomes" id="UP000194139"/>
    </source>
</evidence>
<feature type="binding site" evidence="7">
    <location>
        <begin position="41"/>
        <end position="46"/>
    </location>
    <ligand>
        <name>ATP</name>
        <dbReference type="ChEBI" id="CHEBI:30616"/>
    </ligand>
</feature>
<evidence type="ECO:0000256" key="1">
    <source>
        <dbReference type="ARBA" id="ARBA00022490"/>
    </source>
</evidence>
<dbReference type="EMBL" id="CP021109">
    <property type="protein sequence ID" value="ARP87453.1"/>
    <property type="molecule type" value="Genomic_DNA"/>
</dbReference>
<comment type="function">
    <text evidence="7">Ligates lysine onto the cytidine present at position 34 of the AUA codon-specific tRNA(Ile) that contains the anticodon CAU, in an ATP-dependent manner. Cytidine is converted to lysidine, thus changing the amino acid specificity of the tRNA from methionine to isoleucine.</text>
</comment>
<dbReference type="GO" id="GO:0006400">
    <property type="term" value="P:tRNA modification"/>
    <property type="evidence" value="ECO:0007669"/>
    <property type="project" value="UniProtKB-UniRule"/>
</dbReference>
<feature type="domain" description="tRNA(Ile)-lysidine synthase substrate-binding" evidence="9">
    <location>
        <begin position="271"/>
        <end position="340"/>
    </location>
</feature>
<name>A0A1W6Z3P8_9BORD</name>
<dbReference type="Pfam" id="PF01171">
    <property type="entry name" value="ATP_bind_3"/>
    <property type="match status" value="1"/>
</dbReference>
<evidence type="ECO:0000256" key="4">
    <source>
        <dbReference type="ARBA" id="ARBA00022741"/>
    </source>
</evidence>
<dbReference type="InterPro" id="IPR011063">
    <property type="entry name" value="TilS/TtcA_N"/>
</dbReference>
<dbReference type="NCBIfam" id="TIGR02432">
    <property type="entry name" value="lysidine_TilS_N"/>
    <property type="match status" value="1"/>
</dbReference>
<dbReference type="InterPro" id="IPR015262">
    <property type="entry name" value="tRNA_Ile_lys_synt_subst-bd"/>
</dbReference>
<evidence type="ECO:0000256" key="2">
    <source>
        <dbReference type="ARBA" id="ARBA00022598"/>
    </source>
</evidence>
<dbReference type="CDD" id="cd01992">
    <property type="entry name" value="TilS_N"/>
    <property type="match status" value="1"/>
</dbReference>
<dbReference type="PANTHER" id="PTHR43033">
    <property type="entry name" value="TRNA(ILE)-LYSIDINE SYNTHASE-RELATED"/>
    <property type="match status" value="1"/>
</dbReference>
<evidence type="ECO:0000256" key="7">
    <source>
        <dbReference type="HAMAP-Rule" id="MF_01161"/>
    </source>
</evidence>
<dbReference type="GO" id="GO:0005524">
    <property type="term" value="F:ATP binding"/>
    <property type="evidence" value="ECO:0007669"/>
    <property type="project" value="UniProtKB-UniRule"/>
</dbReference>
<dbReference type="SUPFAM" id="SSF82829">
    <property type="entry name" value="MesJ substrate recognition domain-like"/>
    <property type="match status" value="1"/>
</dbReference>
<evidence type="ECO:0000256" key="5">
    <source>
        <dbReference type="ARBA" id="ARBA00022840"/>
    </source>
</evidence>
<comment type="subcellular location">
    <subcellularLocation>
        <location evidence="7">Cytoplasm</location>
    </subcellularLocation>
</comment>
<dbReference type="Gene3D" id="3.40.50.620">
    <property type="entry name" value="HUPs"/>
    <property type="match status" value="1"/>
</dbReference>
<feature type="domain" description="tRNA(Ile)-lysidine/2-thiocytidine synthase N-terminal" evidence="8">
    <location>
        <begin position="36"/>
        <end position="219"/>
    </location>
</feature>
<dbReference type="Proteomes" id="UP000194139">
    <property type="component" value="Chromosome"/>
</dbReference>
<dbReference type="AlphaFoldDB" id="A0A1W6Z3P8"/>